<evidence type="ECO:0000256" key="5">
    <source>
        <dbReference type="ARBA" id="ARBA00022553"/>
    </source>
</evidence>
<evidence type="ECO:0000256" key="7">
    <source>
        <dbReference type="ARBA" id="ARBA00022777"/>
    </source>
</evidence>
<keyword evidence="7 14" id="KW-0418">Kinase</keyword>
<reference evidence="14 15" key="1">
    <citation type="submission" date="2019-09" db="EMBL/GenBank/DDBJ databases">
        <title>Whole genome shotgun sequencing (WGS) of Ellagibacter isourolithinifaciens DSM 104140(T) and Adlercreutzia muris DSM 29508(T).</title>
        <authorList>
            <person name="Stoll D.A."/>
            <person name="Danylec N."/>
            <person name="Huch M."/>
        </authorList>
    </citation>
    <scope>NUCLEOTIDE SEQUENCE [LARGE SCALE GENOMIC DNA]</scope>
    <source>
        <strain evidence="14 15">DSM 104140</strain>
    </source>
</reference>
<dbReference type="GO" id="GO:0000155">
    <property type="term" value="F:phosphorelay sensor kinase activity"/>
    <property type="evidence" value="ECO:0007669"/>
    <property type="project" value="InterPro"/>
</dbReference>
<dbReference type="EMBL" id="WAJR01000003">
    <property type="protein sequence ID" value="KAB1642071.1"/>
    <property type="molecule type" value="Genomic_DNA"/>
</dbReference>
<keyword evidence="5" id="KW-0597">Phosphoprotein</keyword>
<dbReference type="Gene3D" id="1.10.287.130">
    <property type="match status" value="1"/>
</dbReference>
<dbReference type="InterPro" id="IPR005467">
    <property type="entry name" value="His_kinase_dom"/>
</dbReference>
<evidence type="ECO:0000256" key="1">
    <source>
        <dbReference type="ARBA" id="ARBA00000085"/>
    </source>
</evidence>
<dbReference type="CDD" id="cd00082">
    <property type="entry name" value="HisKA"/>
    <property type="match status" value="1"/>
</dbReference>
<evidence type="ECO:0000256" key="8">
    <source>
        <dbReference type="ARBA" id="ARBA00023012"/>
    </source>
</evidence>
<dbReference type="RefSeq" id="WP_158048881.1">
    <property type="nucleotide sequence ID" value="NZ_WAJR01000003.1"/>
</dbReference>
<evidence type="ECO:0000256" key="3">
    <source>
        <dbReference type="ARBA" id="ARBA00004236"/>
    </source>
</evidence>
<evidence type="ECO:0000256" key="11">
    <source>
        <dbReference type="SAM" id="MobiDB-lite"/>
    </source>
</evidence>
<keyword evidence="6" id="KW-0808">Transferase</keyword>
<dbReference type="PANTHER" id="PTHR45453">
    <property type="entry name" value="PHOSPHATE REGULON SENSOR PROTEIN PHOR"/>
    <property type="match status" value="1"/>
</dbReference>
<dbReference type="Proteomes" id="UP000468668">
    <property type="component" value="Unassembled WGS sequence"/>
</dbReference>
<accession>A0A6N6NT92</accession>
<evidence type="ECO:0000313" key="14">
    <source>
        <dbReference type="EMBL" id="KAB1642071.1"/>
    </source>
</evidence>
<keyword evidence="12" id="KW-0812">Transmembrane</keyword>
<comment type="cofactor">
    <cofactor evidence="2">
        <name>a divalent metal cation</name>
        <dbReference type="ChEBI" id="CHEBI:60240"/>
    </cofactor>
</comment>
<dbReference type="GO" id="GO:0016036">
    <property type="term" value="P:cellular response to phosphate starvation"/>
    <property type="evidence" value="ECO:0007669"/>
    <property type="project" value="TreeGrafter"/>
</dbReference>
<evidence type="ECO:0000256" key="9">
    <source>
        <dbReference type="ARBA" id="ARBA00023136"/>
    </source>
</evidence>
<dbReference type="GO" id="GO:0005509">
    <property type="term" value="F:calcium ion binding"/>
    <property type="evidence" value="ECO:0007669"/>
    <property type="project" value="UniProtKB-ARBA"/>
</dbReference>
<dbReference type="PANTHER" id="PTHR45453:SF1">
    <property type="entry name" value="PHOSPHATE REGULON SENSOR PROTEIN PHOR"/>
    <property type="match status" value="1"/>
</dbReference>
<dbReference type="InterPro" id="IPR036890">
    <property type="entry name" value="HATPase_C_sf"/>
</dbReference>
<protein>
    <recommendedName>
        <fullName evidence="10">Sensor-like histidine kinase SenX3</fullName>
        <ecNumber evidence="4">2.7.13.3</ecNumber>
    </recommendedName>
</protein>
<comment type="catalytic activity">
    <reaction evidence="1">
        <text>ATP + protein L-histidine = ADP + protein N-phospho-L-histidine.</text>
        <dbReference type="EC" id="2.7.13.3"/>
    </reaction>
</comment>
<evidence type="ECO:0000313" key="15">
    <source>
        <dbReference type="Proteomes" id="UP000468668"/>
    </source>
</evidence>
<proteinExistence type="predicted"/>
<keyword evidence="9 12" id="KW-0472">Membrane</keyword>
<dbReference type="GeneID" id="98657279"/>
<dbReference type="InterPro" id="IPR003594">
    <property type="entry name" value="HATPase_dom"/>
</dbReference>
<feature type="domain" description="Histidine kinase" evidence="13">
    <location>
        <begin position="242"/>
        <end position="462"/>
    </location>
</feature>
<evidence type="ECO:0000256" key="6">
    <source>
        <dbReference type="ARBA" id="ARBA00022679"/>
    </source>
</evidence>
<dbReference type="FunFam" id="3.30.565.10:FF:000006">
    <property type="entry name" value="Sensor histidine kinase WalK"/>
    <property type="match status" value="1"/>
</dbReference>
<dbReference type="InterPro" id="IPR003661">
    <property type="entry name" value="HisK_dim/P_dom"/>
</dbReference>
<dbReference type="InterPro" id="IPR004358">
    <property type="entry name" value="Sig_transdc_His_kin-like_C"/>
</dbReference>
<gene>
    <name evidence="14" type="ORF">F8C90_02545</name>
</gene>
<dbReference type="CDD" id="cd00075">
    <property type="entry name" value="HATPase"/>
    <property type="match status" value="1"/>
</dbReference>
<dbReference type="Gene3D" id="3.30.565.10">
    <property type="entry name" value="Histidine kinase-like ATPase, C-terminal domain"/>
    <property type="match status" value="1"/>
</dbReference>
<dbReference type="SMART" id="SM00387">
    <property type="entry name" value="HATPase_c"/>
    <property type="match status" value="1"/>
</dbReference>
<dbReference type="GO" id="GO:0004721">
    <property type="term" value="F:phosphoprotein phosphatase activity"/>
    <property type="evidence" value="ECO:0007669"/>
    <property type="project" value="TreeGrafter"/>
</dbReference>
<dbReference type="InterPro" id="IPR036097">
    <property type="entry name" value="HisK_dim/P_sf"/>
</dbReference>
<comment type="subcellular location">
    <subcellularLocation>
        <location evidence="3">Cell membrane</location>
    </subcellularLocation>
</comment>
<dbReference type="SUPFAM" id="SSF55874">
    <property type="entry name" value="ATPase domain of HSP90 chaperone/DNA topoisomerase II/histidine kinase"/>
    <property type="match status" value="1"/>
</dbReference>
<dbReference type="PRINTS" id="PR00344">
    <property type="entry name" value="BCTRLSENSOR"/>
</dbReference>
<dbReference type="SUPFAM" id="SSF47384">
    <property type="entry name" value="Homodimeric domain of signal transducing histidine kinase"/>
    <property type="match status" value="1"/>
</dbReference>
<evidence type="ECO:0000259" key="13">
    <source>
        <dbReference type="PROSITE" id="PS50109"/>
    </source>
</evidence>
<dbReference type="InterPro" id="IPR050351">
    <property type="entry name" value="BphY/WalK/GraS-like"/>
</dbReference>
<dbReference type="FunFam" id="1.10.287.130:FF:000001">
    <property type="entry name" value="Two-component sensor histidine kinase"/>
    <property type="match status" value="1"/>
</dbReference>
<organism evidence="14 15">
    <name type="scientific">Ellagibacter isourolithinifaciens</name>
    <dbReference type="NCBI Taxonomy" id="2137581"/>
    <lineage>
        <taxon>Bacteria</taxon>
        <taxon>Bacillati</taxon>
        <taxon>Actinomycetota</taxon>
        <taxon>Coriobacteriia</taxon>
        <taxon>Eggerthellales</taxon>
        <taxon>Eggerthellaceae</taxon>
        <taxon>Ellagibacter</taxon>
    </lineage>
</organism>
<dbReference type="Pfam" id="PF02518">
    <property type="entry name" value="HATPase_c"/>
    <property type="match status" value="1"/>
</dbReference>
<name>A0A6N6NT92_9ACTN</name>
<dbReference type="SMART" id="SM00388">
    <property type="entry name" value="HisKA"/>
    <property type="match status" value="1"/>
</dbReference>
<evidence type="ECO:0000256" key="10">
    <source>
        <dbReference type="ARBA" id="ARBA00039401"/>
    </source>
</evidence>
<evidence type="ECO:0000256" key="2">
    <source>
        <dbReference type="ARBA" id="ARBA00001968"/>
    </source>
</evidence>
<feature type="region of interest" description="Disordered" evidence="11">
    <location>
        <begin position="55"/>
        <end position="117"/>
    </location>
</feature>
<dbReference type="OrthoDB" id="9786919at2"/>
<comment type="caution">
    <text evidence="14">The sequence shown here is derived from an EMBL/GenBank/DDBJ whole genome shotgun (WGS) entry which is preliminary data.</text>
</comment>
<evidence type="ECO:0000256" key="12">
    <source>
        <dbReference type="SAM" id="Phobius"/>
    </source>
</evidence>
<dbReference type="GO" id="GO:0005886">
    <property type="term" value="C:plasma membrane"/>
    <property type="evidence" value="ECO:0007669"/>
    <property type="project" value="UniProtKB-SubCell"/>
</dbReference>
<sequence>MLKKLRIKFIALNMATVAVVLAVIFSAICVINYQQSVASVHEAMSNAIAFTESKSRALTDGDTQGQEGAREQDAGDPGQGQGQDAGDPDEQADGDWKDDGTRHGTPPQIGGGPAGSGPHVPVAVYRILKSGSYELAGSAASASIADDVLEKAISQLADAPDGSGELADLGLFYEKRTSDTSIARVAFADVSSANGWQTLALTLAGVGVVALAIFFVISVFFSRWALRPVKRAWEQQRQFVADASHELKTPLTVILANTSILMSHPERTIASQIQWVESTQAEGERMQGLVADLLLLARLDAEETDIVKSKPKERIDLSNLVEGELLQFESVAFERAIELESNVGEGIAVQGSIERLRRLVTTLLDNACKYAGDNGKARVELHAQNGNACLVVHNTGSLIPAEDLQHVFDRFYRADKARTSGAGGFGLGLSIAKEVAEEHGGTITAKSSDEEGTTFTATLPTA</sequence>
<keyword evidence="8" id="KW-0902">Two-component regulatory system</keyword>
<feature type="transmembrane region" description="Helical" evidence="12">
    <location>
        <begin position="199"/>
        <end position="221"/>
    </location>
</feature>
<dbReference type="PROSITE" id="PS50109">
    <property type="entry name" value="HIS_KIN"/>
    <property type="match status" value="1"/>
</dbReference>
<dbReference type="AlphaFoldDB" id="A0A6N6NT92"/>
<keyword evidence="15" id="KW-1185">Reference proteome</keyword>
<keyword evidence="12" id="KW-1133">Transmembrane helix</keyword>
<dbReference type="EC" id="2.7.13.3" evidence="4"/>
<dbReference type="Pfam" id="PF00512">
    <property type="entry name" value="HisKA"/>
    <property type="match status" value="1"/>
</dbReference>
<feature type="transmembrane region" description="Helical" evidence="12">
    <location>
        <begin position="12"/>
        <end position="33"/>
    </location>
</feature>
<evidence type="ECO:0000256" key="4">
    <source>
        <dbReference type="ARBA" id="ARBA00012438"/>
    </source>
</evidence>